<evidence type="ECO:0000313" key="3">
    <source>
        <dbReference type="EMBL" id="NID10493.1"/>
    </source>
</evidence>
<organism evidence="3 4">
    <name type="scientific">Fibrivirga algicola</name>
    <dbReference type="NCBI Taxonomy" id="2950420"/>
    <lineage>
        <taxon>Bacteria</taxon>
        <taxon>Pseudomonadati</taxon>
        <taxon>Bacteroidota</taxon>
        <taxon>Cytophagia</taxon>
        <taxon>Cytophagales</taxon>
        <taxon>Spirosomataceae</taxon>
        <taxon>Fibrivirga</taxon>
    </lineage>
</organism>
<dbReference type="Pfam" id="PF13349">
    <property type="entry name" value="DUF4097"/>
    <property type="match status" value="1"/>
</dbReference>
<accession>A0ABX0QF29</accession>
<feature type="signal peptide" evidence="1">
    <location>
        <begin position="1"/>
        <end position="20"/>
    </location>
</feature>
<feature type="domain" description="DUF4097" evidence="2">
    <location>
        <begin position="193"/>
        <end position="354"/>
    </location>
</feature>
<feature type="chain" id="PRO_5046757097" evidence="1">
    <location>
        <begin position="21"/>
        <end position="357"/>
    </location>
</feature>
<protein>
    <submittedName>
        <fullName evidence="3">DUF4097 domain-containing protein</fullName>
    </submittedName>
</protein>
<dbReference type="PANTHER" id="PTHR34094">
    <property type="match status" value="1"/>
</dbReference>
<dbReference type="InterPro" id="IPR025164">
    <property type="entry name" value="Toastrack_DUF4097"/>
</dbReference>
<keyword evidence="1" id="KW-0732">Signal</keyword>
<evidence type="ECO:0000259" key="2">
    <source>
        <dbReference type="Pfam" id="PF13349"/>
    </source>
</evidence>
<dbReference type="Proteomes" id="UP000606008">
    <property type="component" value="Unassembled WGS sequence"/>
</dbReference>
<name>A0ABX0QF29_9BACT</name>
<dbReference type="PANTHER" id="PTHR34094:SF1">
    <property type="entry name" value="PROTEIN FAM185A"/>
    <property type="match status" value="1"/>
</dbReference>
<proteinExistence type="predicted"/>
<keyword evidence="4" id="KW-1185">Reference proteome</keyword>
<evidence type="ECO:0000256" key="1">
    <source>
        <dbReference type="SAM" id="SignalP"/>
    </source>
</evidence>
<gene>
    <name evidence="3" type="ORF">F7231_09940</name>
</gene>
<dbReference type="RefSeq" id="WP_085410914.1">
    <property type="nucleotide sequence ID" value="NZ_WAEL01000003.1"/>
</dbReference>
<evidence type="ECO:0000313" key="4">
    <source>
        <dbReference type="Proteomes" id="UP000606008"/>
    </source>
</evidence>
<sequence>MKTVSAILVASALVVSPIGATMAFSTEVATIQIGSRDETPYKTQTFKGISALRAQTSGGSLLVEGGAGSEARVEMFVHANNWNGKDELSKEEIDERLANYDISIRQEGSTLVATAKQKNSNWNWKKGLSISFKFYTPRALTTNISTSGGSIKMSNLAGQQRFQTSGGSIQLADLKGDIDGSTSGGSIKMTDCHNQITLETSGGSIEAANSDGTINLNTSGGSIRLAGLNGVIKAKTSGGSISGESIDGELITSTSGGSIRIRSMAGSIDAETSAGSVEVAMSRVDKFVKLETSAGSVRVQMPMNKGMDLNLSGNRVTAPLTNFNGSAEKDRIVGKMNGGGIPVRLVANAGSVYVNQN</sequence>
<comment type="caution">
    <text evidence="3">The sequence shown here is derived from an EMBL/GenBank/DDBJ whole genome shotgun (WGS) entry which is preliminary data.</text>
</comment>
<reference evidence="3" key="1">
    <citation type="submission" date="2024-05" db="EMBL/GenBank/DDBJ databases">
        <authorList>
            <person name="Jung D.-H."/>
        </authorList>
    </citation>
    <scope>NUCLEOTIDE SEQUENCE</scope>
    <source>
        <strain evidence="3">JA-25</strain>
    </source>
</reference>
<dbReference type="EMBL" id="WAEL01000003">
    <property type="protein sequence ID" value="NID10493.1"/>
    <property type="molecule type" value="Genomic_DNA"/>
</dbReference>